<dbReference type="InterPro" id="IPR045375">
    <property type="entry name" value="Put_radical_SAM-like_N"/>
</dbReference>
<name>A0A3G2R5J7_9FIRM</name>
<dbReference type="Pfam" id="PF17820">
    <property type="entry name" value="PDZ_6"/>
    <property type="match status" value="1"/>
</dbReference>
<dbReference type="Gene3D" id="3.20.20.70">
    <property type="entry name" value="Aldolase class I"/>
    <property type="match status" value="1"/>
</dbReference>
<accession>A0A3G2R5J7</accession>
<organism evidence="4 5">
    <name type="scientific">Biomaibacter acetigenes</name>
    <dbReference type="NCBI Taxonomy" id="2316383"/>
    <lineage>
        <taxon>Bacteria</taxon>
        <taxon>Bacillati</taxon>
        <taxon>Bacillota</taxon>
        <taxon>Clostridia</taxon>
        <taxon>Thermosediminibacterales</taxon>
        <taxon>Tepidanaerobacteraceae</taxon>
        <taxon>Biomaibacter</taxon>
    </lineage>
</organism>
<dbReference type="AlphaFoldDB" id="A0A3G2R5J7"/>
<evidence type="ECO:0000313" key="4">
    <source>
        <dbReference type="EMBL" id="AYO30378.1"/>
    </source>
</evidence>
<gene>
    <name evidence="4" type="ORF">D2962_06860</name>
</gene>
<dbReference type="Gene3D" id="2.30.42.10">
    <property type="match status" value="1"/>
</dbReference>
<dbReference type="InterPro" id="IPR041489">
    <property type="entry name" value="PDZ_6"/>
</dbReference>
<dbReference type="SUPFAM" id="SSF102114">
    <property type="entry name" value="Radical SAM enzymes"/>
    <property type="match status" value="1"/>
</dbReference>
<proteinExistence type="predicted"/>
<dbReference type="InterPro" id="IPR058240">
    <property type="entry name" value="rSAM_sf"/>
</dbReference>
<evidence type="ECO:0000259" key="1">
    <source>
        <dbReference type="Pfam" id="PF04459"/>
    </source>
</evidence>
<feature type="domain" description="PDZ" evidence="2">
    <location>
        <begin position="6"/>
        <end position="55"/>
    </location>
</feature>
<reference evidence="4 5" key="1">
    <citation type="submission" date="2018-10" db="EMBL/GenBank/DDBJ databases">
        <authorList>
            <person name="Zhang X."/>
        </authorList>
    </citation>
    <scope>NUCLEOTIDE SEQUENCE [LARGE SCALE GENOMIC DNA]</scope>
    <source>
        <strain evidence="4 5">SK-G1</strain>
    </source>
</reference>
<evidence type="ECO:0000259" key="2">
    <source>
        <dbReference type="Pfam" id="PF17820"/>
    </source>
</evidence>
<dbReference type="RefSeq" id="WP_122014569.1">
    <property type="nucleotide sequence ID" value="NZ_CP033169.1"/>
</dbReference>
<dbReference type="Pfam" id="PF04459">
    <property type="entry name" value="DUF512"/>
    <property type="match status" value="1"/>
</dbReference>
<dbReference type="SUPFAM" id="SSF50156">
    <property type="entry name" value="PDZ domain-like"/>
    <property type="match status" value="1"/>
</dbReference>
<feature type="domain" description="Putative radical SAM N-terminal" evidence="3">
    <location>
        <begin position="68"/>
        <end position="218"/>
    </location>
</feature>
<dbReference type="InterPro" id="IPR036034">
    <property type="entry name" value="PDZ_sf"/>
</dbReference>
<evidence type="ECO:0000313" key="5">
    <source>
        <dbReference type="Proteomes" id="UP000280960"/>
    </source>
</evidence>
<protein>
    <submittedName>
        <fullName evidence="4">DUF512 domain-containing protein</fullName>
    </submittedName>
</protein>
<dbReference type="InterPro" id="IPR007549">
    <property type="entry name" value="DUF512"/>
</dbReference>
<feature type="domain" description="DUF512" evidence="1">
    <location>
        <begin position="221"/>
        <end position="422"/>
    </location>
</feature>
<keyword evidence="5" id="KW-1185">Reference proteome</keyword>
<dbReference type="Proteomes" id="UP000280960">
    <property type="component" value="Chromosome"/>
</dbReference>
<sequence>MGKKAIIKAVDRNSIAGKIGLLPGDEILSINGQDFRDFLEYKFLMTDEKIKLKVKGNDGSIKEFTVYKSFDEGLGVEFENPLMDDIKRCKNKCIFCFVDQMPPGLRQSLYVKDDDYRLSTAFGTFVTLTNLSQQELNRIVKLSLSPIYVSVHATSPEVRNFMMKNPHSGEVLNVLKFLTSHHILVHCQIVLCPEINDGRILEQTLMDLANLWPHILSIAVVPVGLTKFRERLYPLRAFTKDEADDVINFIEDFQKQSLKRFKTRLVFAADEFYCIAQRQVPAYETYEEFYQLENGVGMMALLKRQMEQNMVKLPPALPRRRKVAIATGVSAHKFLRQILNPLQKVKGLEYTVYPVVNNFFGNSVTVAGLITGADLAEQLKGKEKGSVILIPDVMLRDGDIFLDDLTVEDVGNFLESKLEVVKVNGKDFLNAILGKNGGI</sequence>
<dbReference type="EMBL" id="CP033169">
    <property type="protein sequence ID" value="AYO30378.1"/>
    <property type="molecule type" value="Genomic_DNA"/>
</dbReference>
<dbReference type="KEGG" id="bacg:D2962_06860"/>
<dbReference type="InterPro" id="IPR013785">
    <property type="entry name" value="Aldolase_TIM"/>
</dbReference>
<dbReference type="Pfam" id="PF19238">
    <property type="entry name" value="Radical_SAM_2"/>
    <property type="match status" value="1"/>
</dbReference>
<evidence type="ECO:0000259" key="3">
    <source>
        <dbReference type="Pfam" id="PF19238"/>
    </source>
</evidence>